<evidence type="ECO:0000313" key="1">
    <source>
        <dbReference type="EMBL" id="AGW13858.1"/>
    </source>
</evidence>
<name>T2GC26_MEGG1</name>
<dbReference type="KEGG" id="dgg:DGI_2091"/>
<evidence type="ECO:0000313" key="2">
    <source>
        <dbReference type="Proteomes" id="UP000016587"/>
    </source>
</evidence>
<accession>T2GC26</accession>
<keyword evidence="2" id="KW-1185">Reference proteome</keyword>
<dbReference type="HOGENOM" id="CLU_2584000_0_0_7"/>
<reference evidence="2" key="2">
    <citation type="submission" date="2013-07" db="EMBL/GenBank/DDBJ databases">
        <authorList>
            <person name="Morais-Silva F.O."/>
            <person name="Rezende A.M."/>
            <person name="Pimentel C."/>
            <person name="Resende D.M."/>
            <person name="Santos C.I."/>
            <person name="Clemente C."/>
            <person name="de Oliveira L.M."/>
            <person name="da Silva S.M."/>
            <person name="Costa D.A."/>
            <person name="Varela-Raposo A."/>
            <person name="Horacio E.C.A."/>
            <person name="Matos M."/>
            <person name="Flores O."/>
            <person name="Ruiz J.C."/>
            <person name="Rodrigues-Pousada C."/>
        </authorList>
    </citation>
    <scope>NUCLEOTIDE SEQUENCE [LARGE SCALE GENOMIC DNA]</scope>
    <source>
        <strain evidence="2">ATCC 19364 / DSM 1382 / NCIMB 9332 / VKM B-1759</strain>
    </source>
</reference>
<sequence length="80" mass="9345">MDKSAPVGPYHTTQSAASYLDYNYDYFRTIVKKYRIPRRGPFNNRFAQSDLDAFMADPQCFLEKPKVDLPVKRKIQTIPL</sequence>
<protein>
    <recommendedName>
        <fullName evidence="3">Helix-turn-helix domain-containing protein</fullName>
    </recommendedName>
</protein>
<dbReference type="PATRIC" id="fig|1121448.10.peg.2047"/>
<dbReference type="STRING" id="1121448.DGI_2091"/>
<dbReference type="AlphaFoldDB" id="T2GC26"/>
<proteinExistence type="predicted"/>
<organism evidence="1 2">
    <name type="scientific">Megalodesulfovibrio gigas (strain ATCC 19364 / DSM 1382 / NCIMB 9332 / VKM B-1759)</name>
    <name type="common">Desulfovibrio gigas</name>
    <dbReference type="NCBI Taxonomy" id="1121448"/>
    <lineage>
        <taxon>Bacteria</taxon>
        <taxon>Pseudomonadati</taxon>
        <taxon>Thermodesulfobacteriota</taxon>
        <taxon>Desulfovibrionia</taxon>
        <taxon>Desulfovibrionales</taxon>
        <taxon>Desulfovibrionaceae</taxon>
        <taxon>Megalodesulfovibrio</taxon>
    </lineage>
</organism>
<evidence type="ECO:0008006" key="3">
    <source>
        <dbReference type="Google" id="ProtNLM"/>
    </source>
</evidence>
<reference evidence="1 2" key="1">
    <citation type="journal article" date="2013" name="J. Bacteriol.">
        <title>Roles of HynAB and Ech, the only two hydrogenases found in the model sulfate reducer Desulfovibrio gigas.</title>
        <authorList>
            <person name="Morais-Silva F.O."/>
            <person name="Santos C.I."/>
            <person name="Rodrigues R."/>
            <person name="Pereira I.A."/>
            <person name="Rodrigues-Pousada C."/>
        </authorList>
    </citation>
    <scope>NUCLEOTIDE SEQUENCE [LARGE SCALE GENOMIC DNA]</scope>
    <source>
        <strain evidence="2">ATCC 19364 / DSM 1382 / NCIMB 9332 / VKM B-1759</strain>
    </source>
</reference>
<dbReference type="Proteomes" id="UP000016587">
    <property type="component" value="Chromosome"/>
</dbReference>
<dbReference type="EMBL" id="CP006585">
    <property type="protein sequence ID" value="AGW13858.1"/>
    <property type="molecule type" value="Genomic_DNA"/>
</dbReference>
<gene>
    <name evidence="1" type="ORF">DGI_2091</name>
</gene>